<organism evidence="1 2">
    <name type="scientific">Podospora aff. communis PSN243</name>
    <dbReference type="NCBI Taxonomy" id="3040156"/>
    <lineage>
        <taxon>Eukaryota</taxon>
        <taxon>Fungi</taxon>
        <taxon>Dikarya</taxon>
        <taxon>Ascomycota</taxon>
        <taxon>Pezizomycotina</taxon>
        <taxon>Sordariomycetes</taxon>
        <taxon>Sordariomycetidae</taxon>
        <taxon>Sordariales</taxon>
        <taxon>Podosporaceae</taxon>
        <taxon>Podospora</taxon>
    </lineage>
</organism>
<keyword evidence="2" id="KW-1185">Reference proteome</keyword>
<gene>
    <name evidence="1" type="ORF">QBC34DRAFT_430569</name>
</gene>
<evidence type="ECO:0000313" key="1">
    <source>
        <dbReference type="EMBL" id="KAK4443615.1"/>
    </source>
</evidence>
<accession>A0AAV9G8T0</accession>
<dbReference type="EMBL" id="MU865989">
    <property type="protein sequence ID" value="KAK4443615.1"/>
    <property type="molecule type" value="Genomic_DNA"/>
</dbReference>
<reference evidence="1" key="1">
    <citation type="journal article" date="2023" name="Mol. Phylogenet. Evol.">
        <title>Genome-scale phylogeny and comparative genomics of the fungal order Sordariales.</title>
        <authorList>
            <person name="Hensen N."/>
            <person name="Bonometti L."/>
            <person name="Westerberg I."/>
            <person name="Brannstrom I.O."/>
            <person name="Guillou S."/>
            <person name="Cros-Aarteil S."/>
            <person name="Calhoun S."/>
            <person name="Haridas S."/>
            <person name="Kuo A."/>
            <person name="Mondo S."/>
            <person name="Pangilinan J."/>
            <person name="Riley R."/>
            <person name="LaButti K."/>
            <person name="Andreopoulos B."/>
            <person name="Lipzen A."/>
            <person name="Chen C."/>
            <person name="Yan M."/>
            <person name="Daum C."/>
            <person name="Ng V."/>
            <person name="Clum A."/>
            <person name="Steindorff A."/>
            <person name="Ohm R.A."/>
            <person name="Martin F."/>
            <person name="Silar P."/>
            <person name="Natvig D.O."/>
            <person name="Lalanne C."/>
            <person name="Gautier V."/>
            <person name="Ament-Velasquez S.L."/>
            <person name="Kruys A."/>
            <person name="Hutchinson M.I."/>
            <person name="Powell A.J."/>
            <person name="Barry K."/>
            <person name="Miller A.N."/>
            <person name="Grigoriev I.V."/>
            <person name="Debuchy R."/>
            <person name="Gladieux P."/>
            <person name="Hiltunen Thoren M."/>
            <person name="Johannesson H."/>
        </authorList>
    </citation>
    <scope>NUCLEOTIDE SEQUENCE</scope>
    <source>
        <strain evidence="1">PSN243</strain>
    </source>
</reference>
<comment type="caution">
    <text evidence="1">The sequence shown here is derived from an EMBL/GenBank/DDBJ whole genome shotgun (WGS) entry which is preliminary data.</text>
</comment>
<protein>
    <submittedName>
        <fullName evidence="1">Uncharacterized protein</fullName>
    </submittedName>
</protein>
<reference evidence="1" key="2">
    <citation type="submission" date="2023-05" db="EMBL/GenBank/DDBJ databases">
        <authorList>
            <consortium name="Lawrence Berkeley National Laboratory"/>
            <person name="Steindorff A."/>
            <person name="Hensen N."/>
            <person name="Bonometti L."/>
            <person name="Westerberg I."/>
            <person name="Brannstrom I.O."/>
            <person name="Guillou S."/>
            <person name="Cros-Aarteil S."/>
            <person name="Calhoun S."/>
            <person name="Haridas S."/>
            <person name="Kuo A."/>
            <person name="Mondo S."/>
            <person name="Pangilinan J."/>
            <person name="Riley R."/>
            <person name="Labutti K."/>
            <person name="Andreopoulos B."/>
            <person name="Lipzen A."/>
            <person name="Chen C."/>
            <person name="Yanf M."/>
            <person name="Daum C."/>
            <person name="Ng V."/>
            <person name="Clum A."/>
            <person name="Ohm R."/>
            <person name="Martin F."/>
            <person name="Silar P."/>
            <person name="Natvig D."/>
            <person name="Lalanne C."/>
            <person name="Gautier V."/>
            <person name="Ament-Velasquez S.L."/>
            <person name="Kruys A."/>
            <person name="Hutchinson M.I."/>
            <person name="Powell A.J."/>
            <person name="Barry K."/>
            <person name="Miller A.N."/>
            <person name="Grigoriev I.V."/>
            <person name="Debuchy R."/>
            <person name="Gladieux P."/>
            <person name="Thoren M.H."/>
            <person name="Johannesson H."/>
        </authorList>
    </citation>
    <scope>NUCLEOTIDE SEQUENCE</scope>
    <source>
        <strain evidence="1">PSN243</strain>
    </source>
</reference>
<proteinExistence type="predicted"/>
<evidence type="ECO:0000313" key="2">
    <source>
        <dbReference type="Proteomes" id="UP001321760"/>
    </source>
</evidence>
<name>A0AAV9G8T0_9PEZI</name>
<dbReference type="AlphaFoldDB" id="A0AAV9G8T0"/>
<dbReference type="Proteomes" id="UP001321760">
    <property type="component" value="Unassembled WGS sequence"/>
</dbReference>
<sequence length="406" mass="44480">MAHSTRPFWVGLDPDKPEPLDKVLAALHCYQVAPPGRHGSFYFEFTIDSKDHHRLADGFPELQKLAAFINKEIPFAFDPSTGKLATMSPQKSLTALKYSTQHVIATGLESISHLPAPIGPLARNMWQEDGPDDDDDHLTVFSEANTATSTIIFTATNEHLGPGKLAYYVTEHPALRTITVVQLALPMKLETDRQVRRLTKHSHVSVFVVGRPVTAVVQRESLSTPDGAIKFWFSDFVKQDDAKCLPDELTRPLHNENRPANMTISYAAILSKLRRRYELGLINMDGSAYMSGGNGLKADGSGGGNNNGGKRSFSTLAAGNTAHKRFGGGGKRPLSTIPALAGYHEAKGNNNMLGNVGGSRVLSGRNVYQLPTESTVFCRFTHMTKPAEATILAPWARLLARLPRKW</sequence>